<dbReference type="AlphaFoldDB" id="A0A166BH60"/>
<dbReference type="Proteomes" id="UP000077266">
    <property type="component" value="Unassembled WGS sequence"/>
</dbReference>
<evidence type="ECO:0000313" key="2">
    <source>
        <dbReference type="Proteomes" id="UP000077266"/>
    </source>
</evidence>
<evidence type="ECO:0000313" key="1">
    <source>
        <dbReference type="EMBL" id="KZW01020.1"/>
    </source>
</evidence>
<sequence>MATFLDTAQEHLFPTWDPQPEYEGLASWSAEDINRLRGLSIPENTRSATPDLGMYALGRLEILDPSFPDTLRDFVNDKGHIFLSDTSGSGKTRLVTEVLDRYGGLYFTCSAGTSLNTHGSVDLVTALADIRTQAVYGSGLFEDIDLSKRMSRRAKTQLVHNQRHVRLIFERLILSRLLLFNEFCILSRARGFADEWARRVWVWLQLRPHATLQHDCFYSIYCAVERLGEDEVTRRLESALETCGSTISHVVIDEADIALNSFTNAFSTSTYDIPRHAPIFRELIKCLADHFPKQRLVVSSAQLDLPLMIDALADSRTTTKSVRHFGGLPTLASVGRCADYLGHFFPGAFSSEEYRLVYAWTRGRIRFLALLTTYILLYGAQNMMQCLDAMLAVLADRHPPGAKAQLAEHHDFRRESVVPLLDYKDMDWSDACVSLRKSVIDYALYGRTEPEATHCASLVSLNAAHFLDSGAAVVSEPIILHRLARWVQSSTRASIFGLIRCKLEDNTFDLNEAAFVEGFAAVLWSAFNAFDVSACFDFPGLRPDWVHHRASLVLPCFRRRRRPFAPLTARPESLLSVAETSDDVFKWLNDASRPFLVPDEDFGAELLFMLDLHGDAQALVTVHTKFSEAKRTRRDLRAVPPRPHEFYKKSPEDNQRLMDILAKLPPLPIGSRKRTRGSDATKVRHARLPLLRLLCFTEPWRSHEAYDPPVASVNFGRLLQLPPPVEFNMSDVENRISEYR</sequence>
<accession>A0A166BH60</accession>
<name>A0A166BH60_EXIGL</name>
<dbReference type="InterPro" id="IPR027417">
    <property type="entry name" value="P-loop_NTPase"/>
</dbReference>
<keyword evidence="2" id="KW-1185">Reference proteome</keyword>
<dbReference type="InParanoid" id="A0A166BH60"/>
<dbReference type="EMBL" id="KV425897">
    <property type="protein sequence ID" value="KZW01020.1"/>
    <property type="molecule type" value="Genomic_DNA"/>
</dbReference>
<dbReference type="SUPFAM" id="SSF52540">
    <property type="entry name" value="P-loop containing nucleoside triphosphate hydrolases"/>
    <property type="match status" value="1"/>
</dbReference>
<gene>
    <name evidence="1" type="ORF">EXIGLDRAFT_720066</name>
</gene>
<protein>
    <submittedName>
        <fullName evidence="1">Uncharacterized protein</fullName>
    </submittedName>
</protein>
<proteinExistence type="predicted"/>
<organism evidence="1 2">
    <name type="scientific">Exidia glandulosa HHB12029</name>
    <dbReference type="NCBI Taxonomy" id="1314781"/>
    <lineage>
        <taxon>Eukaryota</taxon>
        <taxon>Fungi</taxon>
        <taxon>Dikarya</taxon>
        <taxon>Basidiomycota</taxon>
        <taxon>Agaricomycotina</taxon>
        <taxon>Agaricomycetes</taxon>
        <taxon>Auriculariales</taxon>
        <taxon>Exidiaceae</taxon>
        <taxon>Exidia</taxon>
    </lineage>
</organism>
<dbReference type="OrthoDB" id="2393824at2759"/>
<reference evidence="1 2" key="1">
    <citation type="journal article" date="2016" name="Mol. Biol. Evol.">
        <title>Comparative Genomics of Early-Diverging Mushroom-Forming Fungi Provides Insights into the Origins of Lignocellulose Decay Capabilities.</title>
        <authorList>
            <person name="Nagy L.G."/>
            <person name="Riley R."/>
            <person name="Tritt A."/>
            <person name="Adam C."/>
            <person name="Daum C."/>
            <person name="Floudas D."/>
            <person name="Sun H."/>
            <person name="Yadav J.S."/>
            <person name="Pangilinan J."/>
            <person name="Larsson K.H."/>
            <person name="Matsuura K."/>
            <person name="Barry K."/>
            <person name="Labutti K."/>
            <person name="Kuo R."/>
            <person name="Ohm R.A."/>
            <person name="Bhattacharya S.S."/>
            <person name="Shirouzu T."/>
            <person name="Yoshinaga Y."/>
            <person name="Martin F.M."/>
            <person name="Grigoriev I.V."/>
            <person name="Hibbett D.S."/>
        </authorList>
    </citation>
    <scope>NUCLEOTIDE SEQUENCE [LARGE SCALE GENOMIC DNA]</scope>
    <source>
        <strain evidence="1 2">HHB12029</strain>
    </source>
</reference>